<organism evidence="3 4">
    <name type="scientific">Qingshengfaniella alkalisoli</name>
    <dbReference type="NCBI Taxonomy" id="2599296"/>
    <lineage>
        <taxon>Bacteria</taxon>
        <taxon>Pseudomonadati</taxon>
        <taxon>Pseudomonadota</taxon>
        <taxon>Alphaproteobacteria</taxon>
        <taxon>Rhodobacterales</taxon>
        <taxon>Paracoccaceae</taxon>
        <taxon>Qingshengfaniella</taxon>
    </lineage>
</organism>
<dbReference type="CDD" id="cd03443">
    <property type="entry name" value="PaaI_thioesterase"/>
    <property type="match status" value="1"/>
</dbReference>
<dbReference type="Gene3D" id="3.10.129.10">
    <property type="entry name" value="Hotdog Thioesterase"/>
    <property type="match status" value="1"/>
</dbReference>
<gene>
    <name evidence="3" type="ORF">FPZ52_07505</name>
</gene>
<reference evidence="3 4" key="1">
    <citation type="submission" date="2019-07" db="EMBL/GenBank/DDBJ databases">
        <title>Litoreibacter alkalisoli sp. nov., isolated from saline-alkaline soil.</title>
        <authorList>
            <person name="Wang S."/>
            <person name="Xu L."/>
            <person name="Xing Y.-T."/>
            <person name="Sun J.-Q."/>
        </authorList>
    </citation>
    <scope>NUCLEOTIDE SEQUENCE [LARGE SCALE GENOMIC DNA]</scope>
    <source>
        <strain evidence="3 4">LN3S51</strain>
    </source>
</reference>
<accession>A0A5B8J076</accession>
<evidence type="ECO:0000313" key="4">
    <source>
        <dbReference type="Proteomes" id="UP000318483"/>
    </source>
</evidence>
<keyword evidence="4" id="KW-1185">Reference proteome</keyword>
<dbReference type="InterPro" id="IPR003736">
    <property type="entry name" value="PAAI_dom"/>
</dbReference>
<dbReference type="PANTHER" id="PTHR42856">
    <property type="entry name" value="ACYL-COENZYME A THIOESTERASE PAAI"/>
    <property type="match status" value="1"/>
</dbReference>
<feature type="domain" description="Thioesterase" evidence="2">
    <location>
        <begin position="32"/>
        <end position="105"/>
    </location>
</feature>
<dbReference type="InterPro" id="IPR029069">
    <property type="entry name" value="HotDog_dom_sf"/>
</dbReference>
<protein>
    <submittedName>
        <fullName evidence="3">PaaI family thioesterase</fullName>
    </submittedName>
</protein>
<dbReference type="InterPro" id="IPR006683">
    <property type="entry name" value="Thioestr_dom"/>
</dbReference>
<dbReference type="SUPFAM" id="SSF54637">
    <property type="entry name" value="Thioesterase/thiol ester dehydrase-isomerase"/>
    <property type="match status" value="1"/>
</dbReference>
<sequence length="120" mass="13169">MEMIGPLLASKDADGNHFYALQTDNRHENRLGLIHGGAITTLLDQAIALIAWDAADRMPTVTLQMDTRFISAAKPGAFLVARAKARHTSRSIVFLDAELLDQNRLVATATAVMKILRKTQ</sequence>
<dbReference type="EMBL" id="CP042261">
    <property type="protein sequence ID" value="QDY70278.1"/>
    <property type="molecule type" value="Genomic_DNA"/>
</dbReference>
<dbReference type="AlphaFoldDB" id="A0A5B8J076"/>
<dbReference type="InterPro" id="IPR052723">
    <property type="entry name" value="Acyl-CoA_thioesterase_PaaI"/>
</dbReference>
<evidence type="ECO:0000259" key="2">
    <source>
        <dbReference type="Pfam" id="PF03061"/>
    </source>
</evidence>
<dbReference type="PANTHER" id="PTHR42856:SF1">
    <property type="entry name" value="ACYL-COENZYME A THIOESTERASE PAAI"/>
    <property type="match status" value="1"/>
</dbReference>
<dbReference type="Proteomes" id="UP000318483">
    <property type="component" value="Chromosome"/>
</dbReference>
<dbReference type="OrthoDB" id="3477511at2"/>
<dbReference type="KEGG" id="lit:FPZ52_07505"/>
<evidence type="ECO:0000313" key="3">
    <source>
        <dbReference type="EMBL" id="QDY70278.1"/>
    </source>
</evidence>
<name>A0A5B8J076_9RHOB</name>
<dbReference type="Pfam" id="PF03061">
    <property type="entry name" value="4HBT"/>
    <property type="match status" value="1"/>
</dbReference>
<evidence type="ECO:0000256" key="1">
    <source>
        <dbReference type="ARBA" id="ARBA00022801"/>
    </source>
</evidence>
<keyword evidence="1" id="KW-0378">Hydrolase</keyword>
<dbReference type="NCBIfam" id="TIGR00369">
    <property type="entry name" value="unchar_dom_1"/>
    <property type="match status" value="1"/>
</dbReference>
<dbReference type="GO" id="GO:0016289">
    <property type="term" value="F:acyl-CoA hydrolase activity"/>
    <property type="evidence" value="ECO:0007669"/>
    <property type="project" value="UniProtKB-ARBA"/>
</dbReference>
<proteinExistence type="predicted"/>